<feature type="region of interest" description="Disordered" evidence="1">
    <location>
        <begin position="655"/>
        <end position="675"/>
    </location>
</feature>
<evidence type="ECO:0000256" key="1">
    <source>
        <dbReference type="SAM" id="MobiDB-lite"/>
    </source>
</evidence>
<comment type="caution">
    <text evidence="2">The sequence shown here is derived from an EMBL/GenBank/DDBJ whole genome shotgun (WGS) entry which is preliminary data.</text>
</comment>
<evidence type="ECO:0008006" key="4">
    <source>
        <dbReference type="Google" id="ProtNLM"/>
    </source>
</evidence>
<dbReference type="Proteomes" id="UP000568380">
    <property type="component" value="Unassembled WGS sequence"/>
</dbReference>
<dbReference type="RefSeq" id="WP_184957609.1">
    <property type="nucleotide sequence ID" value="NZ_JACHIN010000001.1"/>
</dbReference>
<gene>
    <name evidence="2" type="ORF">HNR40_000038</name>
</gene>
<name>A0A7W8EDR3_9ACTN</name>
<dbReference type="EMBL" id="JACHIN010000001">
    <property type="protein sequence ID" value="MBB5074592.1"/>
    <property type="molecule type" value="Genomic_DNA"/>
</dbReference>
<organism evidence="2 3">
    <name type="scientific">Nonomuraea endophytica</name>
    <dbReference type="NCBI Taxonomy" id="714136"/>
    <lineage>
        <taxon>Bacteria</taxon>
        <taxon>Bacillati</taxon>
        <taxon>Actinomycetota</taxon>
        <taxon>Actinomycetes</taxon>
        <taxon>Streptosporangiales</taxon>
        <taxon>Streptosporangiaceae</taxon>
        <taxon>Nonomuraea</taxon>
    </lineage>
</organism>
<accession>A0A7W8EDR3</accession>
<dbReference type="AlphaFoldDB" id="A0A7W8EDR3"/>
<feature type="region of interest" description="Disordered" evidence="1">
    <location>
        <begin position="532"/>
        <end position="554"/>
    </location>
</feature>
<sequence>MTTGAWEAVRKAVDAYDMHAVALLAAGFGDDERREVAAQLTAYLPVARRIGEEDDERRLDRHHEKWDVLQARADELDVPVHSLPEAQHLMRPQIMERWIEPLRVAGAATLPGAAAVAAWLNRRELRRPLNRWQGSIDDVPQLVAVLSARPAAWQSDLAVRLALRLRGARPEADNQVRLVLEMLRRTGAEPPKHDPLTLAWLAAATPSSSATLAKDGLLDAMVPRLFESEGVGRALRDSTDWPKALHKLTARSLTGAARVSRKALLSGCVRRFLRGGQAADLRFFIRLHDLLDPTDGEVAEHGHDYLRLLPIAPGNVAELALKRVRRLGELPAHGAGEAVLGLLFRQESKLVGAGLSWLERLLRDPAHDLDDYASALATALAGESAVVRERAVKLAVKHAARFTPLGAETIRQAVELLPADQGGALATAFGGEANSPDQTPAPLPPRPLPVAPEPGLFESSPQDLTAPPARYDWTAQEQWLDTFVRQAATDRAALTAALTPLSADFHDLLYWKSPWTKPAIWVSAIARELAEPGAEHTAPSRAGHPATAQSPKAEQMLSSLGGVPIKPLTERVPDPANCDASLYMPLARFAEVYQALLDERLPPYLLATPSREDGGLDAAVLVERLEGYAADNIAPLPFDLRQALLRLRRSVPDEMAAQAHGSPGEPARPVAAGAQQPPVETARTVAVQAQQLPGEAGQMVAREQQLRGETARTVVARAQRLPGEAGRMVAARLTARPVEPQVTLRWTTHGNDPRILAEITLAPEDHDLLADLLTSRTSSESCQRLLPALAGYRELVAARSVYGLLSSWPIARPDTDDLRRLALADGPGGPGMALLLAWSLLGGDSGRATPKEPFLWMAASGDLPAEEVGRQFAALLPRLRGHLPEALRTLQELAELGAHQEVWRVMTGLLPAYLQAERATTTHTRLVSFAADAAAWAGARGELPVITDLATRTRTSDLVRQARRLHTHLTSL</sequence>
<reference evidence="2 3" key="1">
    <citation type="submission" date="2020-08" db="EMBL/GenBank/DDBJ databases">
        <title>Genomic Encyclopedia of Type Strains, Phase IV (KMG-IV): sequencing the most valuable type-strain genomes for metagenomic binning, comparative biology and taxonomic classification.</title>
        <authorList>
            <person name="Goeker M."/>
        </authorList>
    </citation>
    <scope>NUCLEOTIDE SEQUENCE [LARGE SCALE GENOMIC DNA]</scope>
    <source>
        <strain evidence="2 3">DSM 45385</strain>
    </source>
</reference>
<proteinExistence type="predicted"/>
<keyword evidence="3" id="KW-1185">Reference proteome</keyword>
<feature type="compositionally biased region" description="Pro residues" evidence="1">
    <location>
        <begin position="439"/>
        <end position="452"/>
    </location>
</feature>
<protein>
    <recommendedName>
        <fullName evidence="4">Secreted protein</fullName>
    </recommendedName>
</protein>
<feature type="region of interest" description="Disordered" evidence="1">
    <location>
        <begin position="427"/>
        <end position="467"/>
    </location>
</feature>
<evidence type="ECO:0000313" key="3">
    <source>
        <dbReference type="Proteomes" id="UP000568380"/>
    </source>
</evidence>
<evidence type="ECO:0000313" key="2">
    <source>
        <dbReference type="EMBL" id="MBB5074592.1"/>
    </source>
</evidence>